<name>A0A3M7RKQ3_BRAPC</name>
<evidence type="ECO:0000313" key="1">
    <source>
        <dbReference type="EMBL" id="RNA24111.1"/>
    </source>
</evidence>
<dbReference type="AlphaFoldDB" id="A0A3M7RKQ3"/>
<dbReference type="EMBL" id="REGN01003168">
    <property type="protein sequence ID" value="RNA24111.1"/>
    <property type="molecule type" value="Genomic_DNA"/>
</dbReference>
<reference evidence="1 2" key="1">
    <citation type="journal article" date="2018" name="Sci. Rep.">
        <title>Genomic signatures of local adaptation to the degree of environmental predictability in rotifers.</title>
        <authorList>
            <person name="Franch-Gras L."/>
            <person name="Hahn C."/>
            <person name="Garcia-Roger E.M."/>
            <person name="Carmona M.J."/>
            <person name="Serra M."/>
            <person name="Gomez A."/>
        </authorList>
    </citation>
    <scope>NUCLEOTIDE SEQUENCE [LARGE SCALE GENOMIC DNA]</scope>
    <source>
        <strain evidence="1">HYR1</strain>
    </source>
</reference>
<sequence length="148" mass="17658">MRFSFLFWHICSHFHLRHKALWFSFKFSSVECRALRRTSDLSCRPHMDSEAACRRQFPSPDVLMGYRGLHTPSHSFCVHQFKWPDSVRAYSSGSMNEYSFWMYKRELLVDEVDEDEDKVSLLKDFSIFERRLCVISSLATTLEYPRLN</sequence>
<protein>
    <submittedName>
        <fullName evidence="1">Uncharacterized protein</fullName>
    </submittedName>
</protein>
<accession>A0A3M7RKQ3</accession>
<gene>
    <name evidence="1" type="ORF">BpHYR1_008936</name>
</gene>
<dbReference type="Proteomes" id="UP000276133">
    <property type="component" value="Unassembled WGS sequence"/>
</dbReference>
<comment type="caution">
    <text evidence="1">The sequence shown here is derived from an EMBL/GenBank/DDBJ whole genome shotgun (WGS) entry which is preliminary data.</text>
</comment>
<evidence type="ECO:0000313" key="2">
    <source>
        <dbReference type="Proteomes" id="UP000276133"/>
    </source>
</evidence>
<organism evidence="1 2">
    <name type="scientific">Brachionus plicatilis</name>
    <name type="common">Marine rotifer</name>
    <name type="synonym">Brachionus muelleri</name>
    <dbReference type="NCBI Taxonomy" id="10195"/>
    <lineage>
        <taxon>Eukaryota</taxon>
        <taxon>Metazoa</taxon>
        <taxon>Spiralia</taxon>
        <taxon>Gnathifera</taxon>
        <taxon>Rotifera</taxon>
        <taxon>Eurotatoria</taxon>
        <taxon>Monogononta</taxon>
        <taxon>Pseudotrocha</taxon>
        <taxon>Ploima</taxon>
        <taxon>Brachionidae</taxon>
        <taxon>Brachionus</taxon>
    </lineage>
</organism>
<keyword evidence="2" id="KW-1185">Reference proteome</keyword>
<proteinExistence type="predicted"/>